<dbReference type="PROSITE" id="PS50839">
    <property type="entry name" value="CHASE"/>
    <property type="match status" value="1"/>
</dbReference>
<dbReference type="AlphaFoldDB" id="A0A813ETM7"/>
<dbReference type="InterPro" id="IPR006189">
    <property type="entry name" value="CHASE_dom"/>
</dbReference>
<dbReference type="GO" id="GO:0016020">
    <property type="term" value="C:membrane"/>
    <property type="evidence" value="ECO:0007669"/>
    <property type="project" value="UniProtKB-SubCell"/>
</dbReference>
<evidence type="ECO:0000256" key="6">
    <source>
        <dbReference type="SAM" id="Phobius"/>
    </source>
</evidence>
<dbReference type="InterPro" id="IPR042240">
    <property type="entry name" value="CHASE_sf"/>
</dbReference>
<gene>
    <name evidence="8" type="ORF">PGLA1383_LOCUS19414</name>
</gene>
<name>A0A813ETM7_POLGL</name>
<feature type="compositionally biased region" description="Low complexity" evidence="5">
    <location>
        <begin position="1"/>
        <end position="23"/>
    </location>
</feature>
<evidence type="ECO:0000256" key="3">
    <source>
        <dbReference type="ARBA" id="ARBA00022989"/>
    </source>
</evidence>
<feature type="domain" description="CHASE" evidence="7">
    <location>
        <begin position="261"/>
        <end position="358"/>
    </location>
</feature>
<evidence type="ECO:0000256" key="5">
    <source>
        <dbReference type="SAM" id="MobiDB-lite"/>
    </source>
</evidence>
<keyword evidence="3 6" id="KW-1133">Transmembrane helix</keyword>
<dbReference type="GO" id="GO:0007165">
    <property type="term" value="P:signal transduction"/>
    <property type="evidence" value="ECO:0007669"/>
    <property type="project" value="UniProtKB-ARBA"/>
</dbReference>
<dbReference type="GO" id="GO:0003824">
    <property type="term" value="F:catalytic activity"/>
    <property type="evidence" value="ECO:0007669"/>
    <property type="project" value="UniProtKB-ARBA"/>
</dbReference>
<keyword evidence="2 6" id="KW-0812">Transmembrane</keyword>
<comment type="caution">
    <text evidence="8">The sequence shown here is derived from an EMBL/GenBank/DDBJ whole genome shotgun (WGS) entry which is preliminary data.</text>
</comment>
<keyword evidence="4 6" id="KW-0472">Membrane</keyword>
<accession>A0A813ETM7</accession>
<protein>
    <recommendedName>
        <fullName evidence="7">CHASE domain-containing protein</fullName>
    </recommendedName>
</protein>
<evidence type="ECO:0000313" key="9">
    <source>
        <dbReference type="Proteomes" id="UP000654075"/>
    </source>
</evidence>
<evidence type="ECO:0000313" key="8">
    <source>
        <dbReference type="EMBL" id="CAE8601117.1"/>
    </source>
</evidence>
<evidence type="ECO:0000259" key="7">
    <source>
        <dbReference type="PROSITE" id="PS50839"/>
    </source>
</evidence>
<dbReference type="Proteomes" id="UP000654075">
    <property type="component" value="Unassembled WGS sequence"/>
</dbReference>
<comment type="subcellular location">
    <subcellularLocation>
        <location evidence="1">Membrane</location>
    </subcellularLocation>
</comment>
<proteinExistence type="predicted"/>
<dbReference type="SMART" id="SM01079">
    <property type="entry name" value="CHASE"/>
    <property type="match status" value="1"/>
</dbReference>
<keyword evidence="9" id="KW-1185">Reference proteome</keyword>
<evidence type="ECO:0000256" key="4">
    <source>
        <dbReference type="ARBA" id="ARBA00023136"/>
    </source>
</evidence>
<evidence type="ECO:0000256" key="1">
    <source>
        <dbReference type="ARBA" id="ARBA00004370"/>
    </source>
</evidence>
<dbReference type="Gene3D" id="3.30.450.350">
    <property type="entry name" value="CHASE domain"/>
    <property type="match status" value="1"/>
</dbReference>
<reference evidence="8" key="1">
    <citation type="submission" date="2021-02" db="EMBL/GenBank/DDBJ databases">
        <authorList>
            <person name="Dougan E. K."/>
            <person name="Rhodes N."/>
            <person name="Thang M."/>
            <person name="Chan C."/>
        </authorList>
    </citation>
    <scope>NUCLEOTIDE SEQUENCE</scope>
</reference>
<evidence type="ECO:0000256" key="2">
    <source>
        <dbReference type="ARBA" id="ARBA00022692"/>
    </source>
</evidence>
<feature type="region of interest" description="Disordered" evidence="5">
    <location>
        <begin position="1"/>
        <end position="30"/>
    </location>
</feature>
<feature type="transmembrane region" description="Helical" evidence="6">
    <location>
        <begin position="439"/>
        <end position="463"/>
    </location>
</feature>
<organism evidence="8 9">
    <name type="scientific">Polarella glacialis</name>
    <name type="common">Dinoflagellate</name>
    <dbReference type="NCBI Taxonomy" id="89957"/>
    <lineage>
        <taxon>Eukaryota</taxon>
        <taxon>Sar</taxon>
        <taxon>Alveolata</taxon>
        <taxon>Dinophyceae</taxon>
        <taxon>Suessiales</taxon>
        <taxon>Suessiaceae</taxon>
        <taxon>Polarella</taxon>
    </lineage>
</organism>
<dbReference type="EMBL" id="CAJNNV010012806">
    <property type="protein sequence ID" value="CAE8601117.1"/>
    <property type="molecule type" value="Genomic_DNA"/>
</dbReference>
<sequence>MSSLVLPSSSSCRSPSHSSSTPPIGKLPTSVPSPAPAAMAIFDPAACFQGVMPLLPGATDSPEERATVPPLLFAEEGRSTDFDKEYFRSEARGLKSLSRRRTPKLSLKIVMKAIVGMCVAASVSCYSSYRIVTSEKDFYKLQRNAIRESGIRLMGDVRRQLVISGSSTKALAAFVQLDAGKNLLYPLETEVQELVSASAAMAAATASNASHPVQEAATARKQNATASLVSNLSQAAFNMVAQSLIDSYKGITNLQLAPAGVVSVIHPFASNEAAIGKDLFFDASRQAEARLAIKSRKITFKGPITVIRNKDPVIFASFPIFIENQIYHGPVSEFPTWWGFASMVCTLNDLIAGTSLASAAASGISFVLYAHGDSTDTFLFASKDVPGWPAKVTDDTEKQWLQYAKSKQPVRAGWKEPGLNVDWQMFIWPSEGWQQHSPMFVLEVGLCAFFSLSSLVSLYFLLLKDTVLTEVDRFCDSCG</sequence>
<dbReference type="Pfam" id="PF03924">
    <property type="entry name" value="CHASE"/>
    <property type="match status" value="1"/>
</dbReference>